<dbReference type="InterPro" id="IPR050366">
    <property type="entry name" value="BP-dependent_transpt_permease"/>
</dbReference>
<gene>
    <name evidence="9" type="primary">oppC</name>
    <name evidence="9" type="ORF">GCM10011391_00840</name>
</gene>
<accession>A0A8J2YB27</accession>
<feature type="domain" description="ABC transmembrane type-1" evidence="8">
    <location>
        <begin position="72"/>
        <end position="261"/>
    </location>
</feature>
<evidence type="ECO:0000256" key="1">
    <source>
        <dbReference type="ARBA" id="ARBA00004651"/>
    </source>
</evidence>
<dbReference type="CDD" id="cd06261">
    <property type="entry name" value="TM_PBP2"/>
    <property type="match status" value="1"/>
</dbReference>
<evidence type="ECO:0000256" key="4">
    <source>
        <dbReference type="ARBA" id="ARBA00022692"/>
    </source>
</evidence>
<feature type="transmembrane region" description="Helical" evidence="7">
    <location>
        <begin position="111"/>
        <end position="132"/>
    </location>
</feature>
<feature type="transmembrane region" description="Helical" evidence="7">
    <location>
        <begin position="241"/>
        <end position="261"/>
    </location>
</feature>
<comment type="similarity">
    <text evidence="7">Belongs to the binding-protein-dependent transport system permease family.</text>
</comment>
<comment type="caution">
    <text evidence="9">The sequence shown here is derived from an EMBL/GenBank/DDBJ whole genome shotgun (WGS) entry which is preliminary data.</text>
</comment>
<name>A0A8J2YB27_9BACL</name>
<evidence type="ECO:0000256" key="2">
    <source>
        <dbReference type="ARBA" id="ARBA00022448"/>
    </source>
</evidence>
<feature type="transmembrane region" description="Helical" evidence="7">
    <location>
        <begin position="189"/>
        <end position="207"/>
    </location>
</feature>
<proteinExistence type="inferred from homology"/>
<keyword evidence="6 7" id="KW-0472">Membrane</keyword>
<evidence type="ECO:0000259" key="8">
    <source>
        <dbReference type="PROSITE" id="PS50928"/>
    </source>
</evidence>
<dbReference type="PANTHER" id="PTHR43386">
    <property type="entry name" value="OLIGOPEPTIDE TRANSPORT SYSTEM PERMEASE PROTEIN APPC"/>
    <property type="match status" value="1"/>
</dbReference>
<dbReference type="GO" id="GO:0055085">
    <property type="term" value="P:transmembrane transport"/>
    <property type="evidence" value="ECO:0007669"/>
    <property type="project" value="InterPro"/>
</dbReference>
<feature type="transmembrane region" description="Helical" evidence="7">
    <location>
        <begin position="75"/>
        <end position="99"/>
    </location>
</feature>
<dbReference type="InterPro" id="IPR000515">
    <property type="entry name" value="MetI-like"/>
</dbReference>
<evidence type="ECO:0000256" key="6">
    <source>
        <dbReference type="ARBA" id="ARBA00023136"/>
    </source>
</evidence>
<keyword evidence="5 7" id="KW-1133">Transmembrane helix</keyword>
<reference evidence="9" key="1">
    <citation type="journal article" date="2014" name="Int. J. Syst. Evol. Microbiol.">
        <title>Complete genome sequence of Corynebacterium casei LMG S-19264T (=DSM 44701T), isolated from a smear-ripened cheese.</title>
        <authorList>
            <consortium name="US DOE Joint Genome Institute (JGI-PGF)"/>
            <person name="Walter F."/>
            <person name="Albersmeier A."/>
            <person name="Kalinowski J."/>
            <person name="Ruckert C."/>
        </authorList>
    </citation>
    <scope>NUCLEOTIDE SEQUENCE</scope>
    <source>
        <strain evidence="9">CGMCC 1.15371</strain>
    </source>
</reference>
<dbReference type="AlphaFoldDB" id="A0A8J2YB27"/>
<keyword evidence="4 7" id="KW-0812">Transmembrane</keyword>
<evidence type="ECO:0000256" key="5">
    <source>
        <dbReference type="ARBA" id="ARBA00022989"/>
    </source>
</evidence>
<keyword evidence="10" id="KW-1185">Reference proteome</keyword>
<dbReference type="RefSeq" id="WP_188687761.1">
    <property type="nucleotide sequence ID" value="NZ_BMIR01000001.1"/>
</dbReference>
<keyword evidence="3" id="KW-1003">Cell membrane</keyword>
<comment type="subcellular location">
    <subcellularLocation>
        <location evidence="1 7">Cell membrane</location>
        <topology evidence="1 7">Multi-pass membrane protein</topology>
    </subcellularLocation>
</comment>
<dbReference type="EMBL" id="BMIR01000001">
    <property type="protein sequence ID" value="GGE26326.1"/>
    <property type="molecule type" value="Genomic_DNA"/>
</dbReference>
<feature type="transmembrane region" description="Helical" evidence="7">
    <location>
        <begin position="12"/>
        <end position="32"/>
    </location>
</feature>
<dbReference type="Proteomes" id="UP000628775">
    <property type="component" value="Unassembled WGS sequence"/>
</dbReference>
<evidence type="ECO:0000256" key="7">
    <source>
        <dbReference type="RuleBase" id="RU363032"/>
    </source>
</evidence>
<dbReference type="SUPFAM" id="SSF161098">
    <property type="entry name" value="MetI-like"/>
    <property type="match status" value="1"/>
</dbReference>
<protein>
    <submittedName>
        <fullName evidence="9">Peptide ABC transporter substrate-binding protein</fullName>
    </submittedName>
</protein>
<evidence type="ECO:0000313" key="10">
    <source>
        <dbReference type="Proteomes" id="UP000628775"/>
    </source>
</evidence>
<dbReference type="Pfam" id="PF00528">
    <property type="entry name" value="BPD_transp_1"/>
    <property type="match status" value="1"/>
</dbReference>
<dbReference type="PROSITE" id="PS50928">
    <property type="entry name" value="ABC_TM1"/>
    <property type="match status" value="1"/>
</dbReference>
<dbReference type="GO" id="GO:0005886">
    <property type="term" value="C:plasma membrane"/>
    <property type="evidence" value="ECO:0007669"/>
    <property type="project" value="UniProtKB-SubCell"/>
</dbReference>
<keyword evidence="2 7" id="KW-0813">Transport</keyword>
<organism evidence="9 10">
    <name type="scientific">Pullulanibacillus camelliae</name>
    <dbReference type="NCBI Taxonomy" id="1707096"/>
    <lineage>
        <taxon>Bacteria</taxon>
        <taxon>Bacillati</taxon>
        <taxon>Bacillota</taxon>
        <taxon>Bacilli</taxon>
        <taxon>Bacillales</taxon>
        <taxon>Sporolactobacillaceae</taxon>
        <taxon>Pullulanibacillus</taxon>
    </lineage>
</organism>
<dbReference type="PANTHER" id="PTHR43386:SF25">
    <property type="entry name" value="PEPTIDE ABC TRANSPORTER PERMEASE PROTEIN"/>
    <property type="match status" value="1"/>
</dbReference>
<sequence>MIHSKKKRNMNLIIGGTILLFFLTIMVISFFYTPYDVNKIQVANKLQPPSSAHWLGTDKFGRDTLSRIMTGTQTAFFVGAVVVVIGLFFGSIIGGLAGYLGGWFDEIVMRFIDALMAFPGIILAIMIVAVFGTGITDTALALGVLATPSIARIVRSGFMQNKDLDYVVAARSIGVSPLRIIFKVIMPNIYSQLIVAGSVAFAGALLAESSLSYLGLGVQPPDPSLGRMLSESQEYITDDPWYALAPGLTITFIVLGFYMLSNGLRELTDRRS</sequence>
<reference evidence="9" key="2">
    <citation type="submission" date="2020-09" db="EMBL/GenBank/DDBJ databases">
        <authorList>
            <person name="Sun Q."/>
            <person name="Zhou Y."/>
        </authorList>
    </citation>
    <scope>NUCLEOTIDE SEQUENCE</scope>
    <source>
        <strain evidence="9">CGMCC 1.15371</strain>
    </source>
</reference>
<evidence type="ECO:0000313" key="9">
    <source>
        <dbReference type="EMBL" id="GGE26326.1"/>
    </source>
</evidence>
<dbReference type="Gene3D" id="1.10.3720.10">
    <property type="entry name" value="MetI-like"/>
    <property type="match status" value="1"/>
</dbReference>
<dbReference type="InterPro" id="IPR035906">
    <property type="entry name" value="MetI-like_sf"/>
</dbReference>
<evidence type="ECO:0000256" key="3">
    <source>
        <dbReference type="ARBA" id="ARBA00022475"/>
    </source>
</evidence>